<keyword evidence="2" id="KW-1185">Reference proteome</keyword>
<organism evidence="1 2">
    <name type="scientific">Pajaroellobacter abortibovis</name>
    <dbReference type="NCBI Taxonomy" id="1882918"/>
    <lineage>
        <taxon>Bacteria</taxon>
        <taxon>Pseudomonadati</taxon>
        <taxon>Myxococcota</taxon>
        <taxon>Polyangia</taxon>
        <taxon>Polyangiales</taxon>
        <taxon>Polyangiaceae</taxon>
    </lineage>
</organism>
<dbReference type="AlphaFoldDB" id="A0A1L6MWA2"/>
<name>A0A1L6MWA2_9BACT</name>
<evidence type="ECO:0000313" key="1">
    <source>
        <dbReference type="EMBL" id="APR99829.1"/>
    </source>
</evidence>
<dbReference type="KEGG" id="pabo:BCY86_03405"/>
<dbReference type="EMBL" id="CP016908">
    <property type="protein sequence ID" value="APR99829.1"/>
    <property type="molecule type" value="Genomic_DNA"/>
</dbReference>
<protein>
    <submittedName>
        <fullName evidence="1">Uncharacterized protein</fullName>
    </submittedName>
</protein>
<gene>
    <name evidence="1" type="ORF">BCY86_03405</name>
</gene>
<evidence type="ECO:0000313" key="2">
    <source>
        <dbReference type="Proteomes" id="UP000185544"/>
    </source>
</evidence>
<reference evidence="1 2" key="1">
    <citation type="submission" date="2016-08" db="EMBL/GenBank/DDBJ databases">
        <title>Identification and validation of antigenic proteins from Pajaroellobacter abortibovis using de-novo genome sequence assembly and reverse vaccinology.</title>
        <authorList>
            <person name="Welly B.T."/>
            <person name="Miller M.R."/>
            <person name="Stott J.L."/>
            <person name="Blanchard M.T."/>
            <person name="Islas-Trejo A.D."/>
            <person name="O'Rourke S.M."/>
            <person name="Young A.E."/>
            <person name="Medrano J.F."/>
            <person name="Van Eenennaam A.L."/>
        </authorList>
    </citation>
    <scope>NUCLEOTIDE SEQUENCE [LARGE SCALE GENOMIC DNA]</scope>
    <source>
        <strain evidence="1 2">BTF92-0548A/99-0131</strain>
    </source>
</reference>
<proteinExistence type="predicted"/>
<accession>A0A1L6MWA2</accession>
<sequence>MLLVFFEVIVRTISETEKPNFLEVIRFLKGLFSFFYFDVSSLIQGISRDLCTDAGNCYPLHFLFFCTLIRVLVGKSERVKFVLLPSYLSRANGVNNPIDVLGARAEVMSTCHFRFSYGTSHIERIFRQLLTPCFEYSSCCFVNGSINPSTSWQSLIGCIYDGIYSGWIELRLRDILLGNVYYLPPSDAKVFTNPPPELSNCLASKMIVSARASVFSIPVLFLGLVRSVSVIKEGKTNLILVKILFH</sequence>
<dbReference type="Proteomes" id="UP000185544">
    <property type="component" value="Chromosome"/>
</dbReference>